<comment type="similarity">
    <text evidence="2">Belongs to the TAC family.</text>
</comment>
<name>A0ABR2TTV8_9ROSI</name>
<feature type="region of interest" description="Disordered" evidence="4">
    <location>
        <begin position="74"/>
        <end position="105"/>
    </location>
</feature>
<keyword evidence="6" id="KW-1185">Reference proteome</keyword>
<protein>
    <recommendedName>
        <fullName evidence="3">Protein TILLER ANGLE CONTROL 1</fullName>
    </recommendedName>
</protein>
<evidence type="ECO:0000256" key="2">
    <source>
        <dbReference type="ARBA" id="ARBA00025796"/>
    </source>
</evidence>
<evidence type="ECO:0000256" key="3">
    <source>
        <dbReference type="ARBA" id="ARBA00026138"/>
    </source>
</evidence>
<feature type="compositionally biased region" description="Acidic residues" evidence="4">
    <location>
        <begin position="83"/>
        <end position="105"/>
    </location>
</feature>
<feature type="region of interest" description="Disordered" evidence="4">
    <location>
        <begin position="257"/>
        <end position="279"/>
    </location>
</feature>
<dbReference type="PANTHER" id="PTHR38366">
    <property type="entry name" value="NAD-DEPENDENT PROTEIN DEACETYLASE HST1-LIKE PROTEIN"/>
    <property type="match status" value="1"/>
</dbReference>
<accession>A0ABR2TTV8</accession>
<evidence type="ECO:0000313" key="5">
    <source>
        <dbReference type="EMBL" id="KAK9040699.1"/>
    </source>
</evidence>
<keyword evidence="1" id="KW-0341">Growth regulation</keyword>
<evidence type="ECO:0000313" key="6">
    <source>
        <dbReference type="Proteomes" id="UP001396334"/>
    </source>
</evidence>
<dbReference type="Proteomes" id="UP001396334">
    <property type="component" value="Unassembled WGS sequence"/>
</dbReference>
<gene>
    <name evidence="5" type="ORF">V6N11_015840</name>
</gene>
<sequence length="279" mass="31066">MKIFNWVQRRFHQNVLKDGLARNVKKTDSVAIDSNTKALLEQVALSDMLDGWRDGILTIGTFGFDPLNSLAQQNDYLASGNDGGDEEERYTDNNDDQDEDEDSDVEEEVNPLMLSTFEHSFEEVDHESDVMLMVDGVGLGGSTDEEIKFDLEATEGHSGKLRRRTTLADLFSEDSDIKKKPCPLELDSYSCKKPSLRPKNGLSFAKKLIAEDSRPIKMLNQMMRRMLKRKIHPELEGRGTKSEGQCKATAIDALAKKTRPPTESVSLLQSPDAAAAAIA</sequence>
<evidence type="ECO:0000256" key="1">
    <source>
        <dbReference type="ARBA" id="ARBA00022604"/>
    </source>
</evidence>
<dbReference type="PANTHER" id="PTHR38366:SF1">
    <property type="entry name" value="PROTEIN TILLER ANGLE CONTROL 1"/>
    <property type="match status" value="1"/>
</dbReference>
<dbReference type="EMBL" id="JBBPBN010000004">
    <property type="protein sequence ID" value="KAK9040699.1"/>
    <property type="molecule type" value="Genomic_DNA"/>
</dbReference>
<dbReference type="InterPro" id="IPR044989">
    <property type="entry name" value="TAC1"/>
</dbReference>
<proteinExistence type="inferred from homology"/>
<reference evidence="5 6" key="1">
    <citation type="journal article" date="2024" name="G3 (Bethesda)">
        <title>Genome assembly of Hibiscus sabdariffa L. provides insights into metabolisms of medicinal natural products.</title>
        <authorList>
            <person name="Kim T."/>
        </authorList>
    </citation>
    <scope>NUCLEOTIDE SEQUENCE [LARGE SCALE GENOMIC DNA]</scope>
    <source>
        <strain evidence="5">TK-2024</strain>
        <tissue evidence="5">Old leaves</tissue>
    </source>
</reference>
<organism evidence="5 6">
    <name type="scientific">Hibiscus sabdariffa</name>
    <name type="common">roselle</name>
    <dbReference type="NCBI Taxonomy" id="183260"/>
    <lineage>
        <taxon>Eukaryota</taxon>
        <taxon>Viridiplantae</taxon>
        <taxon>Streptophyta</taxon>
        <taxon>Embryophyta</taxon>
        <taxon>Tracheophyta</taxon>
        <taxon>Spermatophyta</taxon>
        <taxon>Magnoliopsida</taxon>
        <taxon>eudicotyledons</taxon>
        <taxon>Gunneridae</taxon>
        <taxon>Pentapetalae</taxon>
        <taxon>rosids</taxon>
        <taxon>malvids</taxon>
        <taxon>Malvales</taxon>
        <taxon>Malvaceae</taxon>
        <taxon>Malvoideae</taxon>
        <taxon>Hibiscus</taxon>
    </lineage>
</organism>
<evidence type="ECO:0000256" key="4">
    <source>
        <dbReference type="SAM" id="MobiDB-lite"/>
    </source>
</evidence>
<comment type="caution">
    <text evidence="5">The sequence shown here is derived from an EMBL/GenBank/DDBJ whole genome shotgun (WGS) entry which is preliminary data.</text>
</comment>